<organism evidence="2 3">
    <name type="scientific">Sorangium cellulosum So0157-2</name>
    <dbReference type="NCBI Taxonomy" id="1254432"/>
    <lineage>
        <taxon>Bacteria</taxon>
        <taxon>Pseudomonadati</taxon>
        <taxon>Myxococcota</taxon>
        <taxon>Polyangia</taxon>
        <taxon>Polyangiales</taxon>
        <taxon>Polyangiaceae</taxon>
        <taxon>Sorangium</taxon>
    </lineage>
</organism>
<dbReference type="STRING" id="1254432.SCE1572_33840"/>
<evidence type="ECO:0000313" key="2">
    <source>
        <dbReference type="EMBL" id="AGP39029.1"/>
    </source>
</evidence>
<gene>
    <name evidence="2" type="ORF">SCE1572_33840</name>
</gene>
<dbReference type="PANTHER" id="PTHR35580">
    <property type="entry name" value="CELL SURFACE GLYCOPROTEIN (S-LAYER PROTEIN)-LIKE PROTEIN"/>
    <property type="match status" value="1"/>
</dbReference>
<dbReference type="InterPro" id="IPR052918">
    <property type="entry name" value="Motility_Chemotaxis_Reg"/>
</dbReference>
<name>S4Y2M6_SORCE</name>
<dbReference type="AlphaFoldDB" id="S4Y2M6"/>
<evidence type="ECO:0000313" key="3">
    <source>
        <dbReference type="Proteomes" id="UP000014803"/>
    </source>
</evidence>
<dbReference type="eggNOG" id="COG1520">
    <property type="taxonomic scope" value="Bacteria"/>
</dbReference>
<reference evidence="2 3" key="1">
    <citation type="journal article" date="2013" name="Sci. Rep.">
        <title>Extraordinary expansion of a Sorangium cellulosum genome from an alkaline milieu.</title>
        <authorList>
            <person name="Han K."/>
            <person name="Li Z.F."/>
            <person name="Peng R."/>
            <person name="Zhu L.P."/>
            <person name="Zhou T."/>
            <person name="Wang L.G."/>
            <person name="Li S.G."/>
            <person name="Zhang X.B."/>
            <person name="Hu W."/>
            <person name="Wu Z.H."/>
            <person name="Qin N."/>
            <person name="Li Y.Z."/>
        </authorList>
    </citation>
    <scope>NUCLEOTIDE SEQUENCE [LARGE SCALE GENOMIC DNA]</scope>
    <source>
        <strain evidence="2 3">So0157-2</strain>
    </source>
</reference>
<feature type="compositionally biased region" description="Gly residues" evidence="1">
    <location>
        <begin position="72"/>
        <end position="96"/>
    </location>
</feature>
<dbReference type="RefSeq" id="WP_020738660.1">
    <property type="nucleotide sequence ID" value="NC_021658.1"/>
</dbReference>
<feature type="compositionally biased region" description="Gly residues" evidence="1">
    <location>
        <begin position="46"/>
        <end position="57"/>
    </location>
</feature>
<feature type="region of interest" description="Disordered" evidence="1">
    <location>
        <begin position="30"/>
        <end position="57"/>
    </location>
</feature>
<dbReference type="PANTHER" id="PTHR35580:SF1">
    <property type="entry name" value="PHYTASE-LIKE DOMAIN-CONTAINING PROTEIN"/>
    <property type="match status" value="1"/>
</dbReference>
<dbReference type="HOGENOM" id="CLU_489065_0_0_7"/>
<feature type="compositionally biased region" description="Low complexity" evidence="1">
    <location>
        <begin position="30"/>
        <end position="45"/>
    </location>
</feature>
<dbReference type="SUPFAM" id="SSF63829">
    <property type="entry name" value="Calcium-dependent phosphotriesterase"/>
    <property type="match status" value="1"/>
</dbReference>
<dbReference type="PATRIC" id="fig|1254432.3.peg.7671"/>
<evidence type="ECO:0000256" key="1">
    <source>
        <dbReference type="SAM" id="MobiDB-lite"/>
    </source>
</evidence>
<proteinExistence type="predicted"/>
<protein>
    <submittedName>
        <fullName evidence="2">Uncharacterized protein</fullName>
    </submittedName>
</protein>
<dbReference type="Proteomes" id="UP000014803">
    <property type="component" value="Chromosome"/>
</dbReference>
<dbReference type="EMBL" id="CP003969">
    <property type="protein sequence ID" value="AGP39029.1"/>
    <property type="molecule type" value="Genomic_DNA"/>
</dbReference>
<sequence>MSCAGLFAVVAGGCNAIIGLEVGELDRSQAGAGAAPGATSSAASSGTGGSGTGGMGEGGMGAGGMGAGGSGAGGSGAGGGGSGAGGEGGGGSGGGVPMCSEAPGEILQPSAAWGATLGFDVGDLTASGNALTAVATDVLEDSRYQFTVAKWSAAGARDGRYGLSVNDIWGLHLAAGKDVTYVAGESEGAANLPTGSLSACRIGPGLLDTTFTTSFVAALGPEGKCGWVWSVDAEHGTTARGLAATPEALVAAVDVTDAGRSFGPCALREIPEESALLAALHPQDGACRWQHRLGPRAAVTVKAIAATSRSASRFVTVVGDYDSLSGEVSFGGEIPFASERRDVFIARYVTTDGALQDVKTLNVGGDQQVAQHGAALLPGGDVVIAGTYRGRVRFEERCPPLPDAGETENLFIARVSDDGVVWSRGFGDATESQIAAGVAVDEAGSIYVTGEFTGALPLGGAGALTTSRKRAGFLLRLDARGNLVSAAQLEGDGTVALRVVAADGGSGDPVYVAGAVTGTLELPGLDEPLGSDSDPESQGFIARLSGMR</sequence>
<accession>S4Y2M6</accession>
<feature type="region of interest" description="Disordered" evidence="1">
    <location>
        <begin position="72"/>
        <end position="102"/>
    </location>
</feature>
<dbReference type="KEGG" id="scu:SCE1572_33840"/>